<gene>
    <name evidence="8" type="ORF">KY5_3665</name>
</gene>
<keyword evidence="1" id="KW-0808">Transferase</keyword>
<reference evidence="8 9" key="1">
    <citation type="submission" date="2017-08" db="EMBL/GenBank/DDBJ databases">
        <title>Complete Genome Sequence of Streptomyces formicae KY5, the formicamycin producer.</title>
        <authorList>
            <person name="Holmes N.A."/>
            <person name="Devine R."/>
            <person name="Qin Z."/>
            <person name="Seipke R.F."/>
            <person name="Wilkinson B."/>
            <person name="Hutchings M.I."/>
        </authorList>
    </citation>
    <scope>NUCLEOTIDE SEQUENCE [LARGE SCALE GENOMIC DNA]</scope>
    <source>
        <strain evidence="8 9">KY5</strain>
    </source>
</reference>
<evidence type="ECO:0000259" key="7">
    <source>
        <dbReference type="PROSITE" id="PS50011"/>
    </source>
</evidence>
<dbReference type="Proteomes" id="UP000221011">
    <property type="component" value="Chromosome"/>
</dbReference>
<dbReference type="PANTHER" id="PTHR43289:SF34">
    <property type="entry name" value="SERINE_THREONINE-PROTEIN KINASE YBDM-RELATED"/>
    <property type="match status" value="1"/>
</dbReference>
<keyword evidence="9" id="KW-1185">Reference proteome</keyword>
<dbReference type="Gene3D" id="1.10.510.10">
    <property type="entry name" value="Transferase(Phosphotransferase) domain 1"/>
    <property type="match status" value="1"/>
</dbReference>
<dbReference type="PROSITE" id="PS00107">
    <property type="entry name" value="PROTEIN_KINASE_ATP"/>
    <property type="match status" value="1"/>
</dbReference>
<dbReference type="PANTHER" id="PTHR43289">
    <property type="entry name" value="MITOGEN-ACTIVATED PROTEIN KINASE KINASE KINASE 20-RELATED"/>
    <property type="match status" value="1"/>
</dbReference>
<dbReference type="PROSITE" id="PS50011">
    <property type="entry name" value="PROTEIN_KINASE_DOM"/>
    <property type="match status" value="1"/>
</dbReference>
<evidence type="ECO:0000256" key="5">
    <source>
        <dbReference type="PROSITE-ProRule" id="PRU10141"/>
    </source>
</evidence>
<protein>
    <submittedName>
        <fullName evidence="8">Putative serine/threonine protein kinase</fullName>
    </submittedName>
</protein>
<keyword evidence="2 5" id="KW-0547">Nucleotide-binding</keyword>
<dbReference type="RefSeq" id="WP_098243306.1">
    <property type="nucleotide sequence ID" value="NZ_CP022685.1"/>
</dbReference>
<feature type="region of interest" description="Disordered" evidence="6">
    <location>
        <begin position="599"/>
        <end position="619"/>
    </location>
</feature>
<sequence length="619" mass="65320">MDHLTPQDPTSIGEYRLLGLLGEGGMGRVYLARSGSGRTVAVKVVHGEFAQLPEFRRRFALEVDAARRVGGTWTAPVLDADTGAQTPWVATGYVPGPDLHTVVARDYGPLPEHSVRVLANRLAQALGAIHGAGLIHRDLKPSNVLVTVDGPRVIDFGIARALETVTGDGLRTRTGMVVGSPGFMSPEQVRGLKLTPASDVFCLGSVLAYVATGRQPFGTADSGAHALLFRVAEEEPDLDGVPEGILGLVRECLAKDPAARPTPEQVAARTVTERGGGPWLPGEVLEQLGRHAARLLDLDHPQAQAPVPVPRPAVTPTPTAVDPPSSPPPGFGPPPTTTAPSAKPAPRRRHRTAVLGAVALVVSGVVVSVAHPWEGGNGEEKETPNSVPQAFLGAWEGEIKGMDGGLARIEITKGVGDEPIARTYTSNARNLCVRNSAMVAPGTATQSSGPEKLTLGQGLARESVEQGTCADLPEHTLEKRSDGKLNWATKDGTYTAVLSKATSGDAPVPKAFLGTWKDKTVPYDRQVTFRQGPFGGDVVRWIITDSAHCEWSATLVSAKDKQLSHGPVTLDAAKSDASCEKSWESATYTSVGADKLRMRGLRGTAQGSGAPTYLNRTDR</sequence>
<evidence type="ECO:0000256" key="2">
    <source>
        <dbReference type="ARBA" id="ARBA00022741"/>
    </source>
</evidence>
<accession>A0A291QB31</accession>
<dbReference type="InterPro" id="IPR011009">
    <property type="entry name" value="Kinase-like_dom_sf"/>
</dbReference>
<dbReference type="InterPro" id="IPR000719">
    <property type="entry name" value="Prot_kinase_dom"/>
</dbReference>
<keyword evidence="3 8" id="KW-0418">Kinase</keyword>
<dbReference type="EMBL" id="CP022685">
    <property type="protein sequence ID" value="ATL28683.1"/>
    <property type="molecule type" value="Genomic_DNA"/>
</dbReference>
<dbReference type="GO" id="GO:0004674">
    <property type="term" value="F:protein serine/threonine kinase activity"/>
    <property type="evidence" value="ECO:0007669"/>
    <property type="project" value="UniProtKB-KW"/>
</dbReference>
<feature type="compositionally biased region" description="Pro residues" evidence="6">
    <location>
        <begin position="324"/>
        <end position="337"/>
    </location>
</feature>
<dbReference type="InterPro" id="IPR008271">
    <property type="entry name" value="Ser/Thr_kinase_AS"/>
</dbReference>
<evidence type="ECO:0000313" key="8">
    <source>
        <dbReference type="EMBL" id="ATL28683.1"/>
    </source>
</evidence>
<dbReference type="Gene3D" id="3.30.200.20">
    <property type="entry name" value="Phosphorylase Kinase, domain 1"/>
    <property type="match status" value="1"/>
</dbReference>
<organism evidence="8 9">
    <name type="scientific">Streptomyces formicae</name>
    <dbReference type="NCBI Taxonomy" id="1616117"/>
    <lineage>
        <taxon>Bacteria</taxon>
        <taxon>Bacillati</taxon>
        <taxon>Actinomycetota</taxon>
        <taxon>Actinomycetes</taxon>
        <taxon>Kitasatosporales</taxon>
        <taxon>Streptomycetaceae</taxon>
        <taxon>Streptomyces</taxon>
    </lineage>
</organism>
<dbReference type="CDD" id="cd14014">
    <property type="entry name" value="STKc_PknB_like"/>
    <property type="match status" value="1"/>
</dbReference>
<dbReference type="InterPro" id="IPR017441">
    <property type="entry name" value="Protein_kinase_ATP_BS"/>
</dbReference>
<dbReference type="SMART" id="SM00220">
    <property type="entry name" value="S_TKc"/>
    <property type="match status" value="1"/>
</dbReference>
<proteinExistence type="predicted"/>
<evidence type="ECO:0000313" key="9">
    <source>
        <dbReference type="Proteomes" id="UP000221011"/>
    </source>
</evidence>
<evidence type="ECO:0000256" key="1">
    <source>
        <dbReference type="ARBA" id="ARBA00022679"/>
    </source>
</evidence>
<evidence type="ECO:0000256" key="6">
    <source>
        <dbReference type="SAM" id="MobiDB-lite"/>
    </source>
</evidence>
<feature type="region of interest" description="Disordered" evidence="6">
    <location>
        <begin position="303"/>
        <end position="349"/>
    </location>
</feature>
<dbReference type="KEGG" id="sfk:KY5_3665"/>
<evidence type="ECO:0000256" key="3">
    <source>
        <dbReference type="ARBA" id="ARBA00022777"/>
    </source>
</evidence>
<dbReference type="Pfam" id="PF00069">
    <property type="entry name" value="Pkinase"/>
    <property type="match status" value="1"/>
</dbReference>
<keyword evidence="4 5" id="KW-0067">ATP-binding</keyword>
<evidence type="ECO:0000256" key="4">
    <source>
        <dbReference type="ARBA" id="ARBA00022840"/>
    </source>
</evidence>
<dbReference type="GO" id="GO:0005524">
    <property type="term" value="F:ATP binding"/>
    <property type="evidence" value="ECO:0007669"/>
    <property type="project" value="UniProtKB-UniRule"/>
</dbReference>
<dbReference type="AlphaFoldDB" id="A0A291QB31"/>
<feature type="domain" description="Protein kinase" evidence="7">
    <location>
        <begin position="15"/>
        <end position="280"/>
    </location>
</feature>
<feature type="binding site" evidence="5">
    <location>
        <position position="43"/>
    </location>
    <ligand>
        <name>ATP</name>
        <dbReference type="ChEBI" id="CHEBI:30616"/>
    </ligand>
</feature>
<name>A0A291QB31_9ACTN</name>
<keyword evidence="8" id="KW-0723">Serine/threonine-protein kinase</keyword>
<dbReference type="SUPFAM" id="SSF56112">
    <property type="entry name" value="Protein kinase-like (PK-like)"/>
    <property type="match status" value="1"/>
</dbReference>
<dbReference type="PROSITE" id="PS00108">
    <property type="entry name" value="PROTEIN_KINASE_ST"/>
    <property type="match status" value="1"/>
</dbReference>